<proteinExistence type="predicted"/>
<dbReference type="AlphaFoldDB" id="A0A1M6EBB3"/>
<dbReference type="InterPro" id="IPR015943">
    <property type="entry name" value="WD40/YVTN_repeat-like_dom_sf"/>
</dbReference>
<evidence type="ECO:0000313" key="1">
    <source>
        <dbReference type="EMBL" id="SHI82590.1"/>
    </source>
</evidence>
<dbReference type="Pfam" id="PF02012">
    <property type="entry name" value="BNR"/>
    <property type="match status" value="1"/>
</dbReference>
<dbReference type="SUPFAM" id="SSF50939">
    <property type="entry name" value="Sialidases"/>
    <property type="match status" value="1"/>
</dbReference>
<name>A0A1M6EBB3_9FLAO</name>
<dbReference type="Proteomes" id="UP000184231">
    <property type="component" value="Unassembled WGS sequence"/>
</dbReference>
<sequence length="349" mass="37867">MVKIIAMRTYFMFLVLLVTVSCAKKNEIKTFDSVEIETVFSDSLSFRAIEIMGGNGLAFAANKGAYGLVDLKSNQVMVNTQLYDTVAPEFRAVAATSTDFFMLSVGNPALLYKTGDTGIMELVYKEEDEKVFYDAMTFWNDLEGIAVGDSMDGCLSIIITRNGGKTWSKLPCSSLPASTADEGAFAASNTNIKTVGDKAWIGTTGGQIYFSQNKGKTWSVFETPIASAETTQGIYSLDFYDDNLGVAFGGDYTKPTINTANKAITRDGGKTWQLLADAKEPNYKSCVQFVPNAGGNALVAVGFTGVSYSADAGESWKQLSDDSFYTIRFLNDSIAYAAGKNRISKLKFK</sequence>
<accession>A0A1M6EBB3</accession>
<organism evidence="1 2">
    <name type="scientific">Arenibacter nanhaiticus</name>
    <dbReference type="NCBI Taxonomy" id="558155"/>
    <lineage>
        <taxon>Bacteria</taxon>
        <taxon>Pseudomonadati</taxon>
        <taxon>Bacteroidota</taxon>
        <taxon>Flavobacteriia</taxon>
        <taxon>Flavobacteriales</taxon>
        <taxon>Flavobacteriaceae</taxon>
        <taxon>Arenibacter</taxon>
    </lineage>
</organism>
<dbReference type="EMBL" id="FQYX01000006">
    <property type="protein sequence ID" value="SHI82590.1"/>
    <property type="molecule type" value="Genomic_DNA"/>
</dbReference>
<dbReference type="PANTHER" id="PTHR47199:SF2">
    <property type="entry name" value="PHOTOSYSTEM II STABILITY_ASSEMBLY FACTOR HCF136, CHLOROPLASTIC"/>
    <property type="match status" value="1"/>
</dbReference>
<protein>
    <submittedName>
        <fullName evidence="1">BNR/Asp-box repeat-containing protein</fullName>
    </submittedName>
</protein>
<reference evidence="1 2" key="1">
    <citation type="submission" date="2016-11" db="EMBL/GenBank/DDBJ databases">
        <authorList>
            <person name="Jaros S."/>
            <person name="Januszkiewicz K."/>
            <person name="Wedrychowicz H."/>
        </authorList>
    </citation>
    <scope>NUCLEOTIDE SEQUENCE [LARGE SCALE GENOMIC DNA]</scope>
    <source>
        <strain evidence="1 2">CGMCC 1.8863</strain>
    </source>
</reference>
<keyword evidence="2" id="KW-1185">Reference proteome</keyword>
<gene>
    <name evidence="1" type="ORF">SAMN04487911_10691</name>
</gene>
<dbReference type="PANTHER" id="PTHR47199">
    <property type="entry name" value="PHOTOSYSTEM II STABILITY/ASSEMBLY FACTOR HCF136, CHLOROPLASTIC"/>
    <property type="match status" value="1"/>
</dbReference>
<dbReference type="PROSITE" id="PS51257">
    <property type="entry name" value="PROKAR_LIPOPROTEIN"/>
    <property type="match status" value="1"/>
</dbReference>
<dbReference type="Gene3D" id="2.130.10.10">
    <property type="entry name" value="YVTN repeat-like/Quinoprotein amine dehydrogenase"/>
    <property type="match status" value="1"/>
</dbReference>
<dbReference type="InterPro" id="IPR002860">
    <property type="entry name" value="BNR_rpt"/>
</dbReference>
<dbReference type="InterPro" id="IPR036278">
    <property type="entry name" value="Sialidase_sf"/>
</dbReference>
<evidence type="ECO:0000313" key="2">
    <source>
        <dbReference type="Proteomes" id="UP000184231"/>
    </source>
</evidence>